<name>A0A183D489_9BILA</name>
<keyword evidence="2" id="KW-1185">Reference proteome</keyword>
<organism evidence="3">
    <name type="scientific">Gongylonema pulchrum</name>
    <dbReference type="NCBI Taxonomy" id="637853"/>
    <lineage>
        <taxon>Eukaryota</taxon>
        <taxon>Metazoa</taxon>
        <taxon>Ecdysozoa</taxon>
        <taxon>Nematoda</taxon>
        <taxon>Chromadorea</taxon>
        <taxon>Rhabditida</taxon>
        <taxon>Spirurina</taxon>
        <taxon>Spiruromorpha</taxon>
        <taxon>Spiruroidea</taxon>
        <taxon>Gongylonematidae</taxon>
        <taxon>Gongylonema</taxon>
    </lineage>
</organism>
<dbReference type="WBParaSite" id="GPUH_0000353601-mRNA-1">
    <property type="protein sequence ID" value="GPUH_0000353601-mRNA-1"/>
    <property type="gene ID" value="GPUH_0000353601"/>
</dbReference>
<dbReference type="AlphaFoldDB" id="A0A183D489"/>
<gene>
    <name evidence="1" type="ORF">GPUH_LOCUS3530</name>
</gene>
<reference evidence="1 2" key="2">
    <citation type="submission" date="2018-11" db="EMBL/GenBank/DDBJ databases">
        <authorList>
            <consortium name="Pathogen Informatics"/>
        </authorList>
    </citation>
    <scope>NUCLEOTIDE SEQUENCE [LARGE SCALE GENOMIC DNA]</scope>
</reference>
<reference evidence="3" key="1">
    <citation type="submission" date="2016-06" db="UniProtKB">
        <authorList>
            <consortium name="WormBaseParasite"/>
        </authorList>
    </citation>
    <scope>IDENTIFICATION</scope>
</reference>
<dbReference type="EMBL" id="UYRT01006114">
    <property type="protein sequence ID" value="VDK39919.1"/>
    <property type="molecule type" value="Genomic_DNA"/>
</dbReference>
<sequence length="69" mass="7838">MLIGGGYSNFGSLDFDKTNLFSVSLILLERPPRLHYIVALFRSNIAGSWYCHENRDVSVEVNILLHLKS</sequence>
<accession>A0A183D489</accession>
<proteinExistence type="predicted"/>
<evidence type="ECO:0000313" key="2">
    <source>
        <dbReference type="Proteomes" id="UP000271098"/>
    </source>
</evidence>
<evidence type="ECO:0000313" key="1">
    <source>
        <dbReference type="EMBL" id="VDK39919.1"/>
    </source>
</evidence>
<protein>
    <submittedName>
        <fullName evidence="3">Ovule protein</fullName>
    </submittedName>
</protein>
<dbReference type="Proteomes" id="UP000271098">
    <property type="component" value="Unassembled WGS sequence"/>
</dbReference>
<evidence type="ECO:0000313" key="3">
    <source>
        <dbReference type="WBParaSite" id="GPUH_0000353601-mRNA-1"/>
    </source>
</evidence>